<comment type="cofactor">
    <cofactor evidence="19">
        <name>Mg(2+)</name>
        <dbReference type="ChEBI" id="CHEBI:18420"/>
    </cofactor>
    <cofactor evidence="19">
        <name>Mn(2+)</name>
        <dbReference type="ChEBI" id="CHEBI:29035"/>
    </cofactor>
    <text evidence="19">Binds 2 divalent metal cations. Magnesium or manganese.</text>
</comment>
<feature type="binding site" evidence="18">
    <location>
        <position position="52"/>
    </location>
    <ligand>
        <name>substrate</name>
    </ligand>
</feature>
<keyword evidence="9 20" id="KW-0378">Hydrolase</keyword>
<evidence type="ECO:0000256" key="19">
    <source>
        <dbReference type="PIRSR" id="PIRSR606309-3"/>
    </source>
</evidence>
<dbReference type="GO" id="GO:0003887">
    <property type="term" value="F:DNA-directed DNA polymerase activity"/>
    <property type="evidence" value="ECO:0007669"/>
    <property type="project" value="UniProtKB-KW"/>
</dbReference>
<keyword evidence="7 20" id="KW-0540">Nuclease</keyword>
<dbReference type="PANTHER" id="PTHR30231">
    <property type="entry name" value="DNA POLYMERASE III SUBUNIT EPSILON"/>
    <property type="match status" value="1"/>
</dbReference>
<protein>
    <recommendedName>
        <fullName evidence="3 20">DNA polymerase III subunit epsilon</fullName>
        <ecNumber evidence="2 20">2.7.7.7</ecNumber>
    </recommendedName>
</protein>
<comment type="caution">
    <text evidence="22">The sequence shown here is derived from an EMBL/GenBank/DDBJ whole genome shotgun (WGS) entry which is preliminary data.</text>
</comment>
<name>A0A4R5QGT7_9PROT</name>
<feature type="binding site" evidence="18">
    <location>
        <position position="7"/>
    </location>
    <ligand>
        <name>substrate</name>
    </ligand>
</feature>
<feature type="binding site" evidence="18">
    <location>
        <position position="9"/>
    </location>
    <ligand>
        <name>substrate</name>
    </ligand>
</feature>
<keyword evidence="11 19" id="KW-0460">Magnesium</keyword>
<keyword evidence="12 20" id="KW-0239">DNA-directed DNA polymerase</keyword>
<evidence type="ECO:0000256" key="9">
    <source>
        <dbReference type="ARBA" id="ARBA00022801"/>
    </source>
</evidence>
<feature type="binding site" evidence="19">
    <location>
        <position position="155"/>
    </location>
    <ligand>
        <name>a divalent metal cation</name>
        <dbReference type="ChEBI" id="CHEBI:60240"/>
        <label>1</label>
        <note>catalytic</note>
    </ligand>
</feature>
<comment type="function">
    <text evidence="14 20">DNA polymerase III is a complex, multichain enzyme responsible for most of the replicative synthesis in bacteria. The epsilon subunit contain the editing function and is a proofreading 3'-5' exonuclease.</text>
</comment>
<evidence type="ECO:0000256" key="14">
    <source>
        <dbReference type="ARBA" id="ARBA00025483"/>
    </source>
</evidence>
<keyword evidence="6 20" id="KW-0235">DNA replication</keyword>
<feature type="binding site" evidence="19">
    <location>
        <position position="9"/>
    </location>
    <ligand>
        <name>a divalent metal cation</name>
        <dbReference type="ChEBI" id="CHEBI:60240"/>
        <label>1</label>
        <note>catalytic</note>
    </ligand>
</feature>
<dbReference type="NCBIfam" id="NF004316">
    <property type="entry name" value="PRK05711.1"/>
    <property type="match status" value="1"/>
</dbReference>
<comment type="subunit">
    <text evidence="15 20">DNA polymerase III contains a core (composed of alpha, epsilon and theta chains) that associates with a tau subunit. This core dimerizes to form the POLIII' complex. PolIII' associates with the gamma complex (composed of gamma, delta, delta', psi and chi chains) and with the beta chain to form the complete DNA polymerase III complex.</text>
</comment>
<evidence type="ECO:0000256" key="8">
    <source>
        <dbReference type="ARBA" id="ARBA00022723"/>
    </source>
</evidence>
<dbReference type="InterPro" id="IPR006309">
    <property type="entry name" value="DnaQ_proteo"/>
</dbReference>
<dbReference type="AlphaFoldDB" id="A0A4R5QGT7"/>
<evidence type="ECO:0000256" key="2">
    <source>
        <dbReference type="ARBA" id="ARBA00012417"/>
    </source>
</evidence>
<evidence type="ECO:0000256" key="18">
    <source>
        <dbReference type="PIRSR" id="PIRSR606309-2"/>
    </source>
</evidence>
<dbReference type="SUPFAM" id="SSF53098">
    <property type="entry name" value="Ribonuclease H-like"/>
    <property type="match status" value="1"/>
</dbReference>
<organism evidence="22 23">
    <name type="scientific">Dankookia rubra</name>
    <dbReference type="NCBI Taxonomy" id="1442381"/>
    <lineage>
        <taxon>Bacteria</taxon>
        <taxon>Pseudomonadati</taxon>
        <taxon>Pseudomonadota</taxon>
        <taxon>Alphaproteobacteria</taxon>
        <taxon>Acetobacterales</taxon>
        <taxon>Roseomonadaceae</taxon>
        <taxon>Dankookia</taxon>
    </lineage>
</organism>
<evidence type="ECO:0000256" key="7">
    <source>
        <dbReference type="ARBA" id="ARBA00022722"/>
    </source>
</evidence>
<sequence>MRQLVLDTETTGLDPATGDRVIEIAAIEIVNLIPTGEAYHVLLDPERDVPPESTKVHGFTLEMLQGKPKFPEVVDDFLGFLGNAPIVAHNAPFDFGFLDAELVKAGRGRLDRARMVDSLAIAKKRFPGMPNSLDALCRRLGVDNSMRTSHNALLDVKLLAQVYLELMGGKQPGLVLAAQVAAPKVTLGGLTRQRTPRPIAPSPAELEAHAAFLRKLKDPLWLKPPFAEAEQGGT</sequence>
<dbReference type="GO" id="GO:0003677">
    <property type="term" value="F:DNA binding"/>
    <property type="evidence" value="ECO:0007669"/>
    <property type="project" value="InterPro"/>
</dbReference>
<comment type="catalytic activity">
    <reaction evidence="16 20">
        <text>DNA(n) + a 2'-deoxyribonucleoside 5'-triphosphate = DNA(n+1) + diphosphate</text>
        <dbReference type="Rhea" id="RHEA:22508"/>
        <dbReference type="Rhea" id="RHEA-COMP:17339"/>
        <dbReference type="Rhea" id="RHEA-COMP:17340"/>
        <dbReference type="ChEBI" id="CHEBI:33019"/>
        <dbReference type="ChEBI" id="CHEBI:61560"/>
        <dbReference type="ChEBI" id="CHEBI:173112"/>
        <dbReference type="EC" id="2.7.7.7"/>
    </reaction>
</comment>
<feature type="binding site" evidence="19">
    <location>
        <position position="7"/>
    </location>
    <ligand>
        <name>a divalent metal cation</name>
        <dbReference type="ChEBI" id="CHEBI:60240"/>
        <label>1</label>
        <note>catalytic</note>
    </ligand>
</feature>
<feature type="domain" description="Exonuclease" evidence="21">
    <location>
        <begin position="2"/>
        <end position="172"/>
    </location>
</feature>
<keyword evidence="5 20" id="KW-0548">Nucleotidyltransferase</keyword>
<keyword evidence="10 20" id="KW-0269">Exonuclease</keyword>
<evidence type="ECO:0000313" key="22">
    <source>
        <dbReference type="EMBL" id="TDH62524.1"/>
    </source>
</evidence>
<accession>A0A4R5QGT7</accession>
<gene>
    <name evidence="20 22" type="primary">dnaQ</name>
    <name evidence="22" type="ORF">E2C06_11715</name>
</gene>
<evidence type="ECO:0000256" key="11">
    <source>
        <dbReference type="ARBA" id="ARBA00022842"/>
    </source>
</evidence>
<evidence type="ECO:0000256" key="12">
    <source>
        <dbReference type="ARBA" id="ARBA00022932"/>
    </source>
</evidence>
<evidence type="ECO:0000313" key="23">
    <source>
        <dbReference type="Proteomes" id="UP000295096"/>
    </source>
</evidence>
<keyword evidence="23" id="KW-1185">Reference proteome</keyword>
<evidence type="ECO:0000256" key="1">
    <source>
        <dbReference type="ARBA" id="ARBA00001936"/>
    </source>
</evidence>
<evidence type="ECO:0000256" key="16">
    <source>
        <dbReference type="ARBA" id="ARBA00049244"/>
    </source>
</evidence>
<dbReference type="InterPro" id="IPR013520">
    <property type="entry name" value="Ribonucl_H"/>
</dbReference>
<dbReference type="NCBIfam" id="TIGR00573">
    <property type="entry name" value="dnaq"/>
    <property type="match status" value="1"/>
</dbReference>
<dbReference type="EC" id="2.7.7.7" evidence="2 20"/>
<dbReference type="InterPro" id="IPR036397">
    <property type="entry name" value="RNaseH_sf"/>
</dbReference>
<reference evidence="22 23" key="1">
    <citation type="journal article" date="2016" name="J. Microbiol.">
        <title>Dankookia rubra gen. nov., sp. nov., an alphaproteobacterium isolated from sediment of a shallow stream.</title>
        <authorList>
            <person name="Kim W.H."/>
            <person name="Kim D.H."/>
            <person name="Kang K."/>
            <person name="Ahn T.Y."/>
        </authorList>
    </citation>
    <scope>NUCLEOTIDE SEQUENCE [LARGE SCALE GENOMIC DNA]</scope>
    <source>
        <strain evidence="22 23">JCM30602</strain>
    </source>
</reference>
<feature type="active site" description="Proton acceptor" evidence="17">
    <location>
        <position position="150"/>
    </location>
</feature>
<feature type="binding site" evidence="18">
    <location>
        <position position="57"/>
    </location>
    <ligand>
        <name>substrate</name>
    </ligand>
</feature>
<evidence type="ECO:0000259" key="21">
    <source>
        <dbReference type="SMART" id="SM00479"/>
    </source>
</evidence>
<dbReference type="GO" id="GO:0045004">
    <property type="term" value="P:DNA replication proofreading"/>
    <property type="evidence" value="ECO:0007669"/>
    <property type="project" value="TreeGrafter"/>
</dbReference>
<evidence type="ECO:0000256" key="20">
    <source>
        <dbReference type="RuleBase" id="RU364087"/>
    </source>
</evidence>
<dbReference type="Proteomes" id="UP000295096">
    <property type="component" value="Unassembled WGS sequence"/>
</dbReference>
<evidence type="ECO:0000256" key="15">
    <source>
        <dbReference type="ARBA" id="ARBA00026073"/>
    </source>
</evidence>
<evidence type="ECO:0000256" key="3">
    <source>
        <dbReference type="ARBA" id="ARBA00020352"/>
    </source>
</evidence>
<keyword evidence="13 19" id="KW-0464">Manganese</keyword>
<dbReference type="RefSeq" id="WP_133288787.1">
    <property type="nucleotide sequence ID" value="NZ_SMSJ01000011.1"/>
</dbReference>
<dbReference type="GO" id="GO:0046872">
    <property type="term" value="F:metal ion binding"/>
    <property type="evidence" value="ECO:0007669"/>
    <property type="project" value="UniProtKB-KW"/>
</dbReference>
<evidence type="ECO:0000256" key="17">
    <source>
        <dbReference type="PIRSR" id="PIRSR606309-1"/>
    </source>
</evidence>
<dbReference type="SMART" id="SM00479">
    <property type="entry name" value="EXOIII"/>
    <property type="match status" value="1"/>
</dbReference>
<dbReference type="InterPro" id="IPR012337">
    <property type="entry name" value="RNaseH-like_sf"/>
</dbReference>
<dbReference type="OrthoDB" id="9804290at2"/>
<dbReference type="GO" id="GO:0008408">
    <property type="term" value="F:3'-5' exonuclease activity"/>
    <property type="evidence" value="ECO:0007669"/>
    <property type="project" value="TreeGrafter"/>
</dbReference>
<dbReference type="NCBIfam" id="TIGR01406">
    <property type="entry name" value="dnaQ_proteo"/>
    <property type="match status" value="1"/>
</dbReference>
<evidence type="ECO:0000256" key="13">
    <source>
        <dbReference type="ARBA" id="ARBA00023211"/>
    </source>
</evidence>
<dbReference type="EMBL" id="SMSJ01000011">
    <property type="protein sequence ID" value="TDH62524.1"/>
    <property type="molecule type" value="Genomic_DNA"/>
</dbReference>
<dbReference type="Gene3D" id="3.30.420.10">
    <property type="entry name" value="Ribonuclease H-like superfamily/Ribonuclease H"/>
    <property type="match status" value="1"/>
</dbReference>
<dbReference type="Pfam" id="PF00929">
    <property type="entry name" value="RNase_T"/>
    <property type="match status" value="1"/>
</dbReference>
<evidence type="ECO:0000256" key="6">
    <source>
        <dbReference type="ARBA" id="ARBA00022705"/>
    </source>
</evidence>
<keyword evidence="4 20" id="KW-0808">Transferase</keyword>
<evidence type="ECO:0000256" key="10">
    <source>
        <dbReference type="ARBA" id="ARBA00022839"/>
    </source>
</evidence>
<feature type="binding site" evidence="18">
    <location>
        <position position="155"/>
    </location>
    <ligand>
        <name>substrate</name>
    </ligand>
</feature>
<evidence type="ECO:0000256" key="4">
    <source>
        <dbReference type="ARBA" id="ARBA00022679"/>
    </source>
</evidence>
<dbReference type="InterPro" id="IPR006054">
    <property type="entry name" value="DnaQ"/>
</dbReference>
<proteinExistence type="predicted"/>
<evidence type="ECO:0000256" key="5">
    <source>
        <dbReference type="ARBA" id="ARBA00022695"/>
    </source>
</evidence>
<comment type="cofactor">
    <cofactor evidence="1 20">
        <name>Mn(2+)</name>
        <dbReference type="ChEBI" id="CHEBI:29035"/>
    </cofactor>
</comment>
<dbReference type="PANTHER" id="PTHR30231:SF41">
    <property type="entry name" value="DNA POLYMERASE III SUBUNIT EPSILON"/>
    <property type="match status" value="1"/>
</dbReference>
<keyword evidence="8 19" id="KW-0479">Metal-binding</keyword>
<dbReference type="CDD" id="cd06131">
    <property type="entry name" value="DNA_pol_III_epsilon_Ecoli_like"/>
    <property type="match status" value="1"/>
</dbReference>
<dbReference type="GO" id="GO:0005829">
    <property type="term" value="C:cytosol"/>
    <property type="evidence" value="ECO:0007669"/>
    <property type="project" value="TreeGrafter"/>
</dbReference>
<dbReference type="FunFam" id="3.30.420.10:FF:000012">
    <property type="entry name" value="DNA polymerase III subunit epsilon"/>
    <property type="match status" value="1"/>
</dbReference>